<evidence type="ECO:0000313" key="2">
    <source>
        <dbReference type="EMBL" id="MPC47071.1"/>
    </source>
</evidence>
<keyword evidence="3" id="KW-1185">Reference proteome</keyword>
<dbReference type="EMBL" id="VSRR010007531">
    <property type="protein sequence ID" value="MPC47071.1"/>
    <property type="molecule type" value="Genomic_DNA"/>
</dbReference>
<dbReference type="Proteomes" id="UP000324222">
    <property type="component" value="Unassembled WGS sequence"/>
</dbReference>
<name>A0A5B7FID4_PORTR</name>
<keyword evidence="1" id="KW-1133">Transmembrane helix</keyword>
<comment type="caution">
    <text evidence="2">The sequence shown here is derived from an EMBL/GenBank/DDBJ whole genome shotgun (WGS) entry which is preliminary data.</text>
</comment>
<accession>A0A5B7FID4</accession>
<feature type="transmembrane region" description="Helical" evidence="1">
    <location>
        <begin position="58"/>
        <end position="84"/>
    </location>
</feature>
<keyword evidence="1" id="KW-0472">Membrane</keyword>
<dbReference type="AlphaFoldDB" id="A0A5B7FID4"/>
<sequence length="107" mass="11975">MFPLGRGQPSPKSGAPHSLHKCTRLPTAASAAAYYQSTTLGTLLQWRRGSAMPCQIQIYCYLWIFLTKLLALSTPTLMIPPYIFPRPFRDYQPFMKSSDHAGTPQNA</sequence>
<proteinExistence type="predicted"/>
<reference evidence="2 3" key="1">
    <citation type="submission" date="2019-05" db="EMBL/GenBank/DDBJ databases">
        <title>Another draft genome of Portunus trituberculatus and its Hox gene families provides insights of decapod evolution.</title>
        <authorList>
            <person name="Jeong J.-H."/>
            <person name="Song I."/>
            <person name="Kim S."/>
            <person name="Choi T."/>
            <person name="Kim D."/>
            <person name="Ryu S."/>
            <person name="Kim W."/>
        </authorList>
    </citation>
    <scope>NUCLEOTIDE SEQUENCE [LARGE SCALE GENOMIC DNA]</scope>
    <source>
        <tissue evidence="2">Muscle</tissue>
    </source>
</reference>
<protein>
    <submittedName>
        <fullName evidence="2">Uncharacterized protein</fullName>
    </submittedName>
</protein>
<keyword evidence="1" id="KW-0812">Transmembrane</keyword>
<evidence type="ECO:0000256" key="1">
    <source>
        <dbReference type="SAM" id="Phobius"/>
    </source>
</evidence>
<gene>
    <name evidence="2" type="ORF">E2C01_040806</name>
</gene>
<evidence type="ECO:0000313" key="3">
    <source>
        <dbReference type="Proteomes" id="UP000324222"/>
    </source>
</evidence>
<organism evidence="2 3">
    <name type="scientific">Portunus trituberculatus</name>
    <name type="common">Swimming crab</name>
    <name type="synonym">Neptunus trituberculatus</name>
    <dbReference type="NCBI Taxonomy" id="210409"/>
    <lineage>
        <taxon>Eukaryota</taxon>
        <taxon>Metazoa</taxon>
        <taxon>Ecdysozoa</taxon>
        <taxon>Arthropoda</taxon>
        <taxon>Crustacea</taxon>
        <taxon>Multicrustacea</taxon>
        <taxon>Malacostraca</taxon>
        <taxon>Eumalacostraca</taxon>
        <taxon>Eucarida</taxon>
        <taxon>Decapoda</taxon>
        <taxon>Pleocyemata</taxon>
        <taxon>Brachyura</taxon>
        <taxon>Eubrachyura</taxon>
        <taxon>Portunoidea</taxon>
        <taxon>Portunidae</taxon>
        <taxon>Portuninae</taxon>
        <taxon>Portunus</taxon>
    </lineage>
</organism>